<protein>
    <submittedName>
        <fullName evidence="4">Hotdog fold thioesterase</fullName>
    </submittedName>
</protein>
<organism evidence="4 5">
    <name type="scientific">Paenibacillus aestuarii</name>
    <dbReference type="NCBI Taxonomy" id="516965"/>
    <lineage>
        <taxon>Bacteria</taxon>
        <taxon>Bacillati</taxon>
        <taxon>Bacillota</taxon>
        <taxon>Bacilli</taxon>
        <taxon>Bacillales</taxon>
        <taxon>Paenibacillaceae</taxon>
        <taxon>Paenibacillus</taxon>
    </lineage>
</organism>
<evidence type="ECO:0000256" key="2">
    <source>
        <dbReference type="ARBA" id="ARBA00022801"/>
    </source>
</evidence>
<proteinExistence type="inferred from homology"/>
<dbReference type="PANTHER" id="PTHR43240">
    <property type="entry name" value="1,4-DIHYDROXY-2-NAPHTHOYL-COA THIOESTERASE 1"/>
    <property type="match status" value="1"/>
</dbReference>
<evidence type="ECO:0000313" key="4">
    <source>
        <dbReference type="EMBL" id="MFC5451928.1"/>
    </source>
</evidence>
<feature type="domain" description="Thioesterase" evidence="3">
    <location>
        <begin position="49"/>
        <end position="126"/>
    </location>
</feature>
<dbReference type="InterPro" id="IPR029069">
    <property type="entry name" value="HotDog_dom_sf"/>
</dbReference>
<comment type="caution">
    <text evidence="4">The sequence shown here is derived from an EMBL/GenBank/DDBJ whole genome shotgun (WGS) entry which is preliminary data.</text>
</comment>
<gene>
    <name evidence="4" type="ORF">ACFPOG_27365</name>
</gene>
<sequence>MNLESFITFMKERVQNTAIAALGIEIAELELDRVVMTMPVGPKTHQPAGILHGGASVLLAETAASIASEINIDYRNYAAVGLEINANHIKSKIDGIVTAVATPLHKGRKTMVWEIKISDEAQKLICISRCTVAILDLQPGSAQT</sequence>
<dbReference type="RefSeq" id="WP_377526511.1">
    <property type="nucleotide sequence ID" value="NZ_JAQFVF010000027.1"/>
</dbReference>
<accession>A0ABW0KGM7</accession>
<dbReference type="Proteomes" id="UP001596044">
    <property type="component" value="Unassembled WGS sequence"/>
</dbReference>
<comment type="similarity">
    <text evidence="1">Belongs to the thioesterase PaaI family.</text>
</comment>
<keyword evidence="5" id="KW-1185">Reference proteome</keyword>
<dbReference type="NCBIfam" id="TIGR00369">
    <property type="entry name" value="unchar_dom_1"/>
    <property type="match status" value="1"/>
</dbReference>
<dbReference type="Pfam" id="PF03061">
    <property type="entry name" value="4HBT"/>
    <property type="match status" value="1"/>
</dbReference>
<evidence type="ECO:0000313" key="5">
    <source>
        <dbReference type="Proteomes" id="UP001596044"/>
    </source>
</evidence>
<dbReference type="EMBL" id="JBHSMJ010000040">
    <property type="protein sequence ID" value="MFC5451928.1"/>
    <property type="molecule type" value="Genomic_DNA"/>
</dbReference>
<dbReference type="CDD" id="cd03443">
    <property type="entry name" value="PaaI_thioesterase"/>
    <property type="match status" value="1"/>
</dbReference>
<dbReference type="InterPro" id="IPR006683">
    <property type="entry name" value="Thioestr_dom"/>
</dbReference>
<dbReference type="SUPFAM" id="SSF54637">
    <property type="entry name" value="Thioesterase/thiol ester dehydrase-isomerase"/>
    <property type="match status" value="1"/>
</dbReference>
<dbReference type="PANTHER" id="PTHR43240:SF5">
    <property type="entry name" value="1,4-DIHYDROXY-2-NAPHTHOYL-COA THIOESTERASE 1"/>
    <property type="match status" value="1"/>
</dbReference>
<dbReference type="Gene3D" id="3.10.129.10">
    <property type="entry name" value="Hotdog Thioesterase"/>
    <property type="match status" value="1"/>
</dbReference>
<reference evidence="5" key="1">
    <citation type="journal article" date="2019" name="Int. J. Syst. Evol. Microbiol.">
        <title>The Global Catalogue of Microorganisms (GCM) 10K type strain sequencing project: providing services to taxonomists for standard genome sequencing and annotation.</title>
        <authorList>
            <consortium name="The Broad Institute Genomics Platform"/>
            <consortium name="The Broad Institute Genome Sequencing Center for Infectious Disease"/>
            <person name="Wu L."/>
            <person name="Ma J."/>
        </authorList>
    </citation>
    <scope>NUCLEOTIDE SEQUENCE [LARGE SCALE GENOMIC DNA]</scope>
    <source>
        <strain evidence="5">KACC 11904</strain>
    </source>
</reference>
<keyword evidence="2" id="KW-0378">Hydrolase</keyword>
<name>A0ABW0KGM7_9BACL</name>
<evidence type="ECO:0000259" key="3">
    <source>
        <dbReference type="Pfam" id="PF03061"/>
    </source>
</evidence>
<evidence type="ECO:0000256" key="1">
    <source>
        <dbReference type="ARBA" id="ARBA00008324"/>
    </source>
</evidence>
<dbReference type="InterPro" id="IPR003736">
    <property type="entry name" value="PAAI_dom"/>
</dbReference>